<comment type="cofactor">
    <cofactor evidence="1">
        <name>Ca(2+)</name>
        <dbReference type="ChEBI" id="CHEBI:29108"/>
    </cofactor>
</comment>
<dbReference type="OrthoDB" id="103349at2759"/>
<dbReference type="InterPro" id="IPR047115">
    <property type="entry name" value="ARSB"/>
</dbReference>
<dbReference type="PANTHER" id="PTHR10342">
    <property type="entry name" value="ARYLSULFATASE"/>
    <property type="match status" value="1"/>
</dbReference>
<evidence type="ECO:0000313" key="8">
    <source>
        <dbReference type="Proteomes" id="UP000759131"/>
    </source>
</evidence>
<dbReference type="SUPFAM" id="SSF53649">
    <property type="entry name" value="Alkaline phosphatase-like"/>
    <property type="match status" value="1"/>
</dbReference>
<dbReference type="Gene3D" id="3.40.720.10">
    <property type="entry name" value="Alkaline Phosphatase, subunit A"/>
    <property type="match status" value="1"/>
</dbReference>
<dbReference type="InterPro" id="IPR000917">
    <property type="entry name" value="Sulfatase_N"/>
</dbReference>
<keyword evidence="8" id="KW-1185">Reference proteome</keyword>
<accession>A0A7R9PU29</accession>
<dbReference type="EMBL" id="OC854969">
    <property type="protein sequence ID" value="CAD7620888.1"/>
    <property type="molecule type" value="Genomic_DNA"/>
</dbReference>
<evidence type="ECO:0000256" key="3">
    <source>
        <dbReference type="ARBA" id="ARBA00022723"/>
    </source>
</evidence>
<keyword evidence="5" id="KW-0325">Glycoprotein</keyword>
<reference evidence="7" key="1">
    <citation type="submission" date="2020-11" db="EMBL/GenBank/DDBJ databases">
        <authorList>
            <person name="Tran Van P."/>
        </authorList>
    </citation>
    <scope>NUCLEOTIDE SEQUENCE</scope>
</reference>
<evidence type="ECO:0000256" key="1">
    <source>
        <dbReference type="ARBA" id="ARBA00001913"/>
    </source>
</evidence>
<dbReference type="Gene3D" id="3.30.1120.10">
    <property type="match status" value="1"/>
</dbReference>
<dbReference type="AlphaFoldDB" id="A0A7R9PU29"/>
<keyword evidence="4" id="KW-0106">Calcium</keyword>
<sequence>MDESIGAVMEALHSKHMLDNSIVIFISDNGGQPYEGVDPGSPLPIPNAGLNLPLRGGKSLLYEGGIRVPALVWSPLLNKSGYVSEALVHVTDLLPTVLDGIDGTGIVDQDHIYGVSQWSTIANDNPPVRWEIQHNVDPVSNSSAIRWFDWKLIQTHKQFGPSKADYGYQFIDIDNPGIPFPTQQSAHRLNSKMYGVLTHMNRRPDYTVLSTSTIECRPVPDSHFRSECMSAYCLFNVRHDPCEQYDLIGQTDRRFVQFLRNKIVRFNATSVPPLSLVPNDPKADPKLYNYTYVNWLDYYENENSQFVTD</sequence>
<evidence type="ECO:0000259" key="6">
    <source>
        <dbReference type="Pfam" id="PF00884"/>
    </source>
</evidence>
<organism evidence="7">
    <name type="scientific">Medioppia subpectinata</name>
    <dbReference type="NCBI Taxonomy" id="1979941"/>
    <lineage>
        <taxon>Eukaryota</taxon>
        <taxon>Metazoa</taxon>
        <taxon>Ecdysozoa</taxon>
        <taxon>Arthropoda</taxon>
        <taxon>Chelicerata</taxon>
        <taxon>Arachnida</taxon>
        <taxon>Acari</taxon>
        <taxon>Acariformes</taxon>
        <taxon>Sarcoptiformes</taxon>
        <taxon>Oribatida</taxon>
        <taxon>Brachypylina</taxon>
        <taxon>Oppioidea</taxon>
        <taxon>Oppiidae</taxon>
        <taxon>Medioppia</taxon>
    </lineage>
</organism>
<evidence type="ECO:0000313" key="7">
    <source>
        <dbReference type="EMBL" id="CAD7620888.1"/>
    </source>
</evidence>
<keyword evidence="3" id="KW-0479">Metal-binding</keyword>
<feature type="domain" description="Sulfatase N-terminal" evidence="6">
    <location>
        <begin position="1"/>
        <end position="99"/>
    </location>
</feature>
<dbReference type="Pfam" id="PF00884">
    <property type="entry name" value="Sulfatase"/>
    <property type="match status" value="1"/>
</dbReference>
<comment type="similarity">
    <text evidence="2">Belongs to the sulfatase family.</text>
</comment>
<protein>
    <recommendedName>
        <fullName evidence="6">Sulfatase N-terminal domain-containing protein</fullName>
    </recommendedName>
</protein>
<evidence type="ECO:0000256" key="5">
    <source>
        <dbReference type="ARBA" id="ARBA00023180"/>
    </source>
</evidence>
<dbReference type="Proteomes" id="UP000759131">
    <property type="component" value="Unassembled WGS sequence"/>
</dbReference>
<dbReference type="GO" id="GO:0008484">
    <property type="term" value="F:sulfuric ester hydrolase activity"/>
    <property type="evidence" value="ECO:0007669"/>
    <property type="project" value="InterPro"/>
</dbReference>
<dbReference type="GO" id="GO:0046872">
    <property type="term" value="F:metal ion binding"/>
    <property type="evidence" value="ECO:0007669"/>
    <property type="project" value="UniProtKB-KW"/>
</dbReference>
<dbReference type="EMBL" id="CAJPIZ010000394">
    <property type="protein sequence ID" value="CAG2101318.1"/>
    <property type="molecule type" value="Genomic_DNA"/>
</dbReference>
<evidence type="ECO:0000256" key="4">
    <source>
        <dbReference type="ARBA" id="ARBA00022837"/>
    </source>
</evidence>
<gene>
    <name evidence="7" type="ORF">OSB1V03_LOCUS1368</name>
</gene>
<dbReference type="PANTHER" id="PTHR10342:SF264">
    <property type="entry name" value="MIP05773P-RELATED"/>
    <property type="match status" value="1"/>
</dbReference>
<proteinExistence type="inferred from homology"/>
<evidence type="ECO:0000256" key="2">
    <source>
        <dbReference type="ARBA" id="ARBA00008779"/>
    </source>
</evidence>
<dbReference type="InterPro" id="IPR017850">
    <property type="entry name" value="Alkaline_phosphatase_core_sf"/>
</dbReference>
<name>A0A7R9PU29_9ACAR</name>